<proteinExistence type="predicted"/>
<dbReference type="Pfam" id="PF02722">
    <property type="entry name" value="MOSP_C"/>
    <property type="match status" value="1"/>
</dbReference>
<dbReference type="KEGG" id="tpl:TPCCA_0126b"/>
<organism evidence="2 3">
    <name type="scientific">Treponema paraluiscuniculi (strain Cuniculi A)</name>
    <dbReference type="NCBI Taxonomy" id="545776"/>
    <lineage>
        <taxon>Bacteria</taxon>
        <taxon>Pseudomonadati</taxon>
        <taxon>Spirochaetota</taxon>
        <taxon>Spirochaetia</taxon>
        <taxon>Spirochaetales</taxon>
        <taxon>Treponemataceae</taxon>
        <taxon>Treponema</taxon>
    </lineage>
</organism>
<protein>
    <recommendedName>
        <fullName evidence="1">Major outer sheath protein C-terminal domain-containing protein</fullName>
    </recommendedName>
</protein>
<feature type="domain" description="Major outer sheath protein C-terminal" evidence="1">
    <location>
        <begin position="55"/>
        <end position="132"/>
    </location>
</feature>
<dbReference type="PATRIC" id="fig|545776.3.peg.134"/>
<evidence type="ECO:0000313" key="2">
    <source>
        <dbReference type="EMBL" id="AEH40085.1"/>
    </source>
</evidence>
<dbReference type="InterPro" id="IPR003872">
    <property type="entry name" value="MOSP_C"/>
</dbReference>
<name>F7XRW9_TREPU</name>
<evidence type="ECO:0000313" key="3">
    <source>
        <dbReference type="Proteomes" id="UP000008317"/>
    </source>
</evidence>
<dbReference type="EMBL" id="CP002103">
    <property type="protein sequence ID" value="AEH40085.1"/>
    <property type="molecule type" value="Genomic_DNA"/>
</dbReference>
<dbReference type="AlphaFoldDB" id="F7XRW9"/>
<evidence type="ECO:0000259" key="1">
    <source>
        <dbReference type="Pfam" id="PF02722"/>
    </source>
</evidence>
<reference evidence="2 3" key="1">
    <citation type="journal article" date="2011" name="PLoS ONE">
        <title>Complete genome sequence of Treponema paraluiscuniculi, strain Cuniculi A: the loss of infectivity to humans is associated with genome decay.</title>
        <authorList>
            <person name="Smajs D."/>
            <person name="Zobanikova M."/>
            <person name="Strouhal M."/>
            <person name="Cejkova D."/>
            <person name="Dugan-Rocha S."/>
            <person name="Pospisilova P."/>
            <person name="Norris S.J."/>
            <person name="Albert T."/>
            <person name="Qin X."/>
            <person name="Hallsworth-Pepin K."/>
            <person name="Buhay C."/>
            <person name="Muzny D.M."/>
            <person name="Chen L."/>
            <person name="Gibbs R.A."/>
            <person name="Weinstock G.M."/>
        </authorList>
    </citation>
    <scope>NUCLEOTIDE SEQUENCE [LARGE SCALE GENOMIC DNA]</scope>
    <source>
        <strain evidence="2 3">Cuniculi A</strain>
    </source>
</reference>
<accession>F7XRW9</accession>
<gene>
    <name evidence="2" type="ordered locus">TPCCA_0126b</name>
</gene>
<sequence>MPVHWKALAGALPRAPDILWDVGAKVSMKLWGMCALVATDVGHKRNVRAQAQAADALLTLGYRWFSAGGYFASKASNVFKDVFLARNMDMQTHDCATYIKLETKSGDPYTHLLTGLNAGVEARVYMPVHWKARAAAPPGAPDKILDFYSPAHESPVSHHRARIFGGVFLTNNMLQHDCAVRRGA</sequence>
<dbReference type="HOGENOM" id="CLU_1467607_0_0_12"/>
<dbReference type="Proteomes" id="UP000008317">
    <property type="component" value="Chromosome"/>
</dbReference>